<dbReference type="Proteomes" id="UP000037122">
    <property type="component" value="Unassembled WGS sequence"/>
</dbReference>
<accession>A0A0L0NWN9</accession>
<gene>
    <name evidence="1" type="ORF">QG37_05302</name>
</gene>
<proteinExistence type="predicted"/>
<name>A0A0L0NWN9_CANAR</name>
<sequence length="112" mass="12553">MNGPQLISITFLPTLITEGNLHSVSSMHSFSIQSLLILLGLDAKEGSAKVVQWNSRGYGEQSVVWVHKCLGTWSSQPQFLVRVLVDLLQLNDSLWVHDEEDGVLLTRYFEAI</sequence>
<protein>
    <submittedName>
        <fullName evidence="1">Uncharacterized protein</fullName>
    </submittedName>
</protein>
<organism evidence="1 2">
    <name type="scientific">Candidozyma auris</name>
    <name type="common">Yeast</name>
    <name type="synonym">Candida auris</name>
    <dbReference type="NCBI Taxonomy" id="498019"/>
    <lineage>
        <taxon>Eukaryota</taxon>
        <taxon>Fungi</taxon>
        <taxon>Dikarya</taxon>
        <taxon>Ascomycota</taxon>
        <taxon>Saccharomycotina</taxon>
        <taxon>Pichiomycetes</taxon>
        <taxon>Metschnikowiaceae</taxon>
        <taxon>Candidozyma</taxon>
    </lineage>
</organism>
<evidence type="ECO:0000313" key="2">
    <source>
        <dbReference type="Proteomes" id="UP000037122"/>
    </source>
</evidence>
<evidence type="ECO:0000313" key="1">
    <source>
        <dbReference type="EMBL" id="KND98065.1"/>
    </source>
</evidence>
<dbReference type="AlphaFoldDB" id="A0A0L0NWN9"/>
<comment type="caution">
    <text evidence="1">The sequence shown here is derived from an EMBL/GenBank/DDBJ whole genome shotgun (WGS) entry which is preliminary data.</text>
</comment>
<reference evidence="2" key="1">
    <citation type="journal article" date="2015" name="BMC Genomics">
        <title>Draft genome of a commonly misdiagnosed multidrug resistant pathogen Candida auris.</title>
        <authorList>
            <person name="Chatterjee S."/>
            <person name="Alampalli S.V."/>
            <person name="Nageshan R.K."/>
            <person name="Chettiar S.T."/>
            <person name="Joshi S."/>
            <person name="Tatu U.S."/>
        </authorList>
    </citation>
    <scope>NUCLEOTIDE SEQUENCE [LARGE SCALE GENOMIC DNA]</scope>
    <source>
        <strain evidence="2">6684</strain>
    </source>
</reference>
<dbReference type="VEuPathDB" id="FungiDB:QG37_05302"/>
<dbReference type="EMBL" id="LGST01000037">
    <property type="protein sequence ID" value="KND98065.1"/>
    <property type="molecule type" value="Genomic_DNA"/>
</dbReference>